<dbReference type="Pfam" id="PF00646">
    <property type="entry name" value="F-box"/>
    <property type="match status" value="1"/>
</dbReference>
<dbReference type="EMBL" id="JASCZI010090909">
    <property type="protein sequence ID" value="MED6147710.1"/>
    <property type="molecule type" value="Genomic_DNA"/>
</dbReference>
<accession>A0ABU6TH85</accession>
<dbReference type="InterPro" id="IPR050942">
    <property type="entry name" value="F-box_BR-signaling"/>
</dbReference>
<dbReference type="Proteomes" id="UP001341840">
    <property type="component" value="Unassembled WGS sequence"/>
</dbReference>
<dbReference type="InterPro" id="IPR036047">
    <property type="entry name" value="F-box-like_dom_sf"/>
</dbReference>
<name>A0ABU6TH85_9FABA</name>
<dbReference type="PANTHER" id="PTHR44259">
    <property type="entry name" value="OS07G0183000 PROTEIN-RELATED"/>
    <property type="match status" value="1"/>
</dbReference>
<dbReference type="PANTHER" id="PTHR44259:SF114">
    <property type="entry name" value="OS06G0707300 PROTEIN"/>
    <property type="match status" value="1"/>
</dbReference>
<dbReference type="InterPro" id="IPR001810">
    <property type="entry name" value="F-box_dom"/>
</dbReference>
<dbReference type="SMART" id="SM00256">
    <property type="entry name" value="FBOX"/>
    <property type="match status" value="1"/>
</dbReference>
<comment type="caution">
    <text evidence="2">The sequence shown here is derived from an EMBL/GenBank/DDBJ whole genome shotgun (WGS) entry which is preliminary data.</text>
</comment>
<reference evidence="2 3" key="1">
    <citation type="journal article" date="2023" name="Plants (Basel)">
        <title>Bridging the Gap: Combining Genomics and Transcriptomics Approaches to Understand Stylosanthes scabra, an Orphan Legume from the Brazilian Caatinga.</title>
        <authorList>
            <person name="Ferreira-Neto J.R.C."/>
            <person name="da Silva M.D."/>
            <person name="Binneck E."/>
            <person name="de Melo N.F."/>
            <person name="da Silva R.H."/>
            <person name="de Melo A.L.T.M."/>
            <person name="Pandolfi V."/>
            <person name="Bustamante F.O."/>
            <person name="Brasileiro-Vidal A.C."/>
            <person name="Benko-Iseppon A.M."/>
        </authorList>
    </citation>
    <scope>NUCLEOTIDE SEQUENCE [LARGE SCALE GENOMIC DNA]</scope>
    <source>
        <tissue evidence="2">Leaves</tissue>
    </source>
</reference>
<dbReference type="SUPFAM" id="SSF81383">
    <property type="entry name" value="F-box domain"/>
    <property type="match status" value="1"/>
</dbReference>
<evidence type="ECO:0000313" key="3">
    <source>
        <dbReference type="Proteomes" id="UP001341840"/>
    </source>
</evidence>
<dbReference type="Pfam" id="PF03478">
    <property type="entry name" value="Beta-prop_KIB1-4"/>
    <property type="match status" value="1"/>
</dbReference>
<sequence>MSSSHEGWMDLPMELLELIFQRLSLMDNLMSCRATCRSWRNAAEAVLFSSPLLLRLALESDGGTHDDIIGILSFPWSNHHSIVLTETLWPHHRTCLHDISRVYSVQGWLMLNQFHCVSNNNNEDQTFSELSFFNPLSRARFKLPKLLLFSGTSPPYCQVRLAFNSAPPGSEEFVVVFLEPKNKEQRLAFIRFKQGSWIEIESDEIFYDIAVDYDDKFYGLVFNHDTSDVFVLNLRDYHNELLVMLNTIKDTNFDEFVFRILSYRRYQLAMDTSTGELLLVRRSHGTGWDNPCDSSYTFGFCVFKLERSNLRWCKVFDIGDRFLFWDDTKVSVVSAKELTLPEKFKGGNCIFFCDENENGDIGVFFLADESISRSPKNTSASWLQDMWYFAGIHGAGTSLPASAPIYSWVPVPAGA</sequence>
<evidence type="ECO:0000313" key="2">
    <source>
        <dbReference type="EMBL" id="MED6147710.1"/>
    </source>
</evidence>
<proteinExistence type="predicted"/>
<gene>
    <name evidence="2" type="ORF">PIB30_046323</name>
</gene>
<keyword evidence="3" id="KW-1185">Reference proteome</keyword>
<dbReference type="Gene3D" id="1.20.1280.50">
    <property type="match status" value="1"/>
</dbReference>
<dbReference type="InterPro" id="IPR005174">
    <property type="entry name" value="KIB1-4_b-propeller"/>
</dbReference>
<evidence type="ECO:0000259" key="1">
    <source>
        <dbReference type="SMART" id="SM00256"/>
    </source>
</evidence>
<organism evidence="2 3">
    <name type="scientific">Stylosanthes scabra</name>
    <dbReference type="NCBI Taxonomy" id="79078"/>
    <lineage>
        <taxon>Eukaryota</taxon>
        <taxon>Viridiplantae</taxon>
        <taxon>Streptophyta</taxon>
        <taxon>Embryophyta</taxon>
        <taxon>Tracheophyta</taxon>
        <taxon>Spermatophyta</taxon>
        <taxon>Magnoliopsida</taxon>
        <taxon>eudicotyledons</taxon>
        <taxon>Gunneridae</taxon>
        <taxon>Pentapetalae</taxon>
        <taxon>rosids</taxon>
        <taxon>fabids</taxon>
        <taxon>Fabales</taxon>
        <taxon>Fabaceae</taxon>
        <taxon>Papilionoideae</taxon>
        <taxon>50 kb inversion clade</taxon>
        <taxon>dalbergioids sensu lato</taxon>
        <taxon>Dalbergieae</taxon>
        <taxon>Pterocarpus clade</taxon>
        <taxon>Stylosanthes</taxon>
    </lineage>
</organism>
<protein>
    <recommendedName>
        <fullName evidence="1">F-box domain-containing protein</fullName>
    </recommendedName>
</protein>
<feature type="domain" description="F-box" evidence="1">
    <location>
        <begin position="11"/>
        <end position="52"/>
    </location>
</feature>